<dbReference type="RefSeq" id="WP_197540825.1">
    <property type="nucleotide sequence ID" value="NZ_LN774769.1"/>
</dbReference>
<dbReference type="Proteomes" id="UP000033166">
    <property type="component" value="Chromosome I"/>
</dbReference>
<proteinExistence type="predicted"/>
<protein>
    <recommendedName>
        <fullName evidence="3">DUF1310 family protein</fullName>
    </recommendedName>
</protein>
<organism evidence="1 2">
    <name type="scientific">Pseudolactococcus piscium MKFS47</name>
    <dbReference type="NCBI Taxonomy" id="297352"/>
    <lineage>
        <taxon>Bacteria</taxon>
        <taxon>Bacillati</taxon>
        <taxon>Bacillota</taxon>
        <taxon>Bacilli</taxon>
        <taxon>Lactobacillales</taxon>
        <taxon>Streptococcaceae</taxon>
        <taxon>Pseudolactococcus</taxon>
    </lineage>
</organism>
<dbReference type="InterPro" id="IPR010738">
    <property type="entry name" value="DUF1310"/>
</dbReference>
<reference evidence="2" key="1">
    <citation type="submission" date="2015-01" db="EMBL/GenBank/DDBJ databases">
        <authorList>
            <person name="Andreevskaya M."/>
        </authorList>
    </citation>
    <scope>NUCLEOTIDE SEQUENCE [LARGE SCALE GENOMIC DNA]</scope>
    <source>
        <strain evidence="2">MKFS47</strain>
    </source>
</reference>
<dbReference type="STRING" id="1364.LP2241_40041"/>
<gene>
    <name evidence="1" type="ORF">LACPI_1606</name>
</gene>
<dbReference type="AlphaFoldDB" id="A0A0D6DXY5"/>
<dbReference type="Pfam" id="PF07006">
    <property type="entry name" value="DUF1310"/>
    <property type="match status" value="1"/>
</dbReference>
<evidence type="ECO:0008006" key="3">
    <source>
        <dbReference type="Google" id="ProtNLM"/>
    </source>
</evidence>
<dbReference type="HOGENOM" id="CLU_107589_2_0_9"/>
<dbReference type="KEGG" id="lpk:LACPI_1606"/>
<sequence length="131" mass="14578">MTKKNKFIILIILSALLMLIGSKKYIYKKVVKYELVMLVKSKAARQVFEGTLKDLDPNALTQQGIIKSYKIDFGSIEHCLKGGVMVDLIINKDKKLKVYDTLTENAKTGNLEAGSGGYSSKLAELLHANKQ</sequence>
<accession>A0A0D6DXY5</accession>
<dbReference type="EMBL" id="LN774769">
    <property type="protein sequence ID" value="CEN28806.1"/>
    <property type="molecule type" value="Genomic_DNA"/>
</dbReference>
<evidence type="ECO:0000313" key="1">
    <source>
        <dbReference type="EMBL" id="CEN28806.1"/>
    </source>
</evidence>
<name>A0A0D6DXY5_9LACT</name>
<evidence type="ECO:0000313" key="2">
    <source>
        <dbReference type="Proteomes" id="UP000033166"/>
    </source>
</evidence>